<organism evidence="1 2">
    <name type="scientific">Flavobacterium procerum</name>
    <dbReference type="NCBI Taxonomy" id="1455569"/>
    <lineage>
        <taxon>Bacteria</taxon>
        <taxon>Pseudomonadati</taxon>
        <taxon>Bacteroidota</taxon>
        <taxon>Flavobacteriia</taxon>
        <taxon>Flavobacteriales</taxon>
        <taxon>Flavobacteriaceae</taxon>
        <taxon>Flavobacterium</taxon>
    </lineage>
</organism>
<proteinExistence type="predicted"/>
<evidence type="ECO:0008006" key="3">
    <source>
        <dbReference type="Google" id="ProtNLM"/>
    </source>
</evidence>
<evidence type="ECO:0000313" key="2">
    <source>
        <dbReference type="Proteomes" id="UP001589734"/>
    </source>
</evidence>
<dbReference type="Proteomes" id="UP001589734">
    <property type="component" value="Unassembled WGS sequence"/>
</dbReference>
<reference evidence="1 2" key="1">
    <citation type="submission" date="2024-09" db="EMBL/GenBank/DDBJ databases">
        <authorList>
            <person name="Sun Q."/>
            <person name="Mori K."/>
        </authorList>
    </citation>
    <scope>NUCLEOTIDE SEQUENCE [LARGE SCALE GENOMIC DNA]</scope>
    <source>
        <strain evidence="1 2">CGMCC 1.12926</strain>
    </source>
</reference>
<gene>
    <name evidence="1" type="ORF">ACFFLS_12445</name>
</gene>
<name>A0ABV6BQZ7_9FLAO</name>
<dbReference type="EMBL" id="JBHLYW010000009">
    <property type="protein sequence ID" value="MFC0077851.1"/>
    <property type="molecule type" value="Genomic_DNA"/>
</dbReference>
<comment type="caution">
    <text evidence="1">The sequence shown here is derived from an EMBL/GenBank/DDBJ whole genome shotgun (WGS) entry which is preliminary data.</text>
</comment>
<accession>A0ABV6BQZ7</accession>
<evidence type="ECO:0000313" key="1">
    <source>
        <dbReference type="EMBL" id="MFC0077851.1"/>
    </source>
</evidence>
<keyword evidence="2" id="KW-1185">Reference proteome</keyword>
<dbReference type="RefSeq" id="WP_379686498.1">
    <property type="nucleotide sequence ID" value="NZ_JBHLYW010000009.1"/>
</dbReference>
<protein>
    <recommendedName>
        <fullName evidence="3">IPExxxVDY family protein</fullName>
    </recommendedName>
</protein>
<sequence>MYTINTQLDYFKYSFNFKRLLVHIKWFKLEKAADLRLQGVCFNRSELENFKRFADRNKLNFPGSCFVGQAGEEVLNLPAADPVSERALPYYLILSKNPKPRLKNLIPQVQEIVLTGDNYESTIDYNLDFDVIGKIEIYKNIK</sequence>